<evidence type="ECO:0000256" key="10">
    <source>
        <dbReference type="SAM" id="MobiDB-lite"/>
    </source>
</evidence>
<proteinExistence type="inferred from homology"/>
<dbReference type="RefSeq" id="WP_353067489.1">
    <property type="nucleotide sequence ID" value="NZ_CP132942.1"/>
</dbReference>
<evidence type="ECO:0000259" key="11">
    <source>
        <dbReference type="SMART" id="SM00642"/>
    </source>
</evidence>
<dbReference type="SUPFAM" id="SSF51445">
    <property type="entry name" value="(Trans)glycosidases"/>
    <property type="match status" value="1"/>
</dbReference>
<feature type="region of interest" description="Disordered" evidence="10">
    <location>
        <begin position="435"/>
        <end position="456"/>
    </location>
</feature>
<comment type="cofactor">
    <cofactor evidence="1">
        <name>Ca(2+)</name>
        <dbReference type="ChEBI" id="CHEBI:29108"/>
    </cofactor>
</comment>
<dbReference type="PRINTS" id="PR00110">
    <property type="entry name" value="ALPHAAMYLASE"/>
</dbReference>
<dbReference type="Gene3D" id="3.20.20.80">
    <property type="entry name" value="Glycosidases"/>
    <property type="match status" value="1"/>
</dbReference>
<reference evidence="12" key="1">
    <citation type="submission" date="2023-08" db="EMBL/GenBank/DDBJ databases">
        <authorList>
            <person name="Messyasz A."/>
            <person name="Mannisto M.K."/>
            <person name="Kerkhof L.J."/>
            <person name="Haggblom M."/>
        </authorList>
    </citation>
    <scope>NUCLEOTIDE SEQUENCE</scope>
    <source>
        <strain evidence="12">X5P6</strain>
    </source>
</reference>
<keyword evidence="5" id="KW-0119">Carbohydrate metabolism</keyword>
<evidence type="ECO:0000256" key="6">
    <source>
        <dbReference type="ARBA" id="ARBA00023295"/>
    </source>
</evidence>
<keyword evidence="3 8" id="KW-0479">Metal-binding</keyword>
<dbReference type="GO" id="GO:0004556">
    <property type="term" value="F:alpha-amylase activity"/>
    <property type="evidence" value="ECO:0007669"/>
    <property type="project" value="InterPro"/>
</dbReference>
<evidence type="ECO:0000256" key="5">
    <source>
        <dbReference type="ARBA" id="ARBA00023277"/>
    </source>
</evidence>
<organism evidence="12">
    <name type="scientific">Tunturiibacter psychrotolerans</name>
    <dbReference type="NCBI Taxonomy" id="3069686"/>
    <lineage>
        <taxon>Bacteria</taxon>
        <taxon>Pseudomonadati</taxon>
        <taxon>Acidobacteriota</taxon>
        <taxon>Terriglobia</taxon>
        <taxon>Terriglobales</taxon>
        <taxon>Acidobacteriaceae</taxon>
        <taxon>Tunturiibacter</taxon>
    </lineage>
</organism>
<feature type="binding site" evidence="8">
    <location>
        <position position="128"/>
    </location>
    <ligand>
        <name>Ca(2+)</name>
        <dbReference type="ChEBI" id="CHEBI:29108"/>
        <label>1</label>
    </ligand>
</feature>
<name>A0AAU7ZX36_9BACT</name>
<feature type="active site" description="Proton donor" evidence="7">
    <location>
        <position position="247"/>
    </location>
</feature>
<dbReference type="Pfam" id="PF00128">
    <property type="entry name" value="Alpha-amylase"/>
    <property type="match status" value="1"/>
</dbReference>
<dbReference type="InterPro" id="IPR015237">
    <property type="entry name" value="Alpha-amylase_C_pro"/>
</dbReference>
<evidence type="ECO:0000256" key="4">
    <source>
        <dbReference type="ARBA" id="ARBA00022801"/>
    </source>
</evidence>
<evidence type="ECO:0000256" key="2">
    <source>
        <dbReference type="ARBA" id="ARBA00008061"/>
    </source>
</evidence>
<gene>
    <name evidence="12" type="ORF">RBB77_11235</name>
</gene>
<dbReference type="InterPro" id="IPR006046">
    <property type="entry name" value="Alpha_amylase"/>
</dbReference>
<dbReference type="InterPro" id="IPR017853">
    <property type="entry name" value="GH"/>
</dbReference>
<evidence type="ECO:0000256" key="8">
    <source>
        <dbReference type="PIRSR" id="PIRSR001021-2"/>
    </source>
</evidence>
<dbReference type="Gene3D" id="2.60.40.1180">
    <property type="entry name" value="Golgi alpha-mannosidase II"/>
    <property type="match status" value="1"/>
</dbReference>
<dbReference type="GO" id="GO:0005975">
    <property type="term" value="P:carbohydrate metabolic process"/>
    <property type="evidence" value="ECO:0007669"/>
    <property type="project" value="InterPro"/>
</dbReference>
<dbReference type="AlphaFoldDB" id="A0AAU7ZX36"/>
<keyword evidence="4" id="KW-0378">Hydrolase</keyword>
<sequence length="468" mass="53381">MLAVFLPVHEAPRADGEQWSTIKMAVMMQAFYWDAPKLEKKEGEWWNFVAEKVEDLGKTGFNALWLPPVSKASDHTSMGYDPYDYFDLGDFDQKGGTKTFYGNRAELEALIAKAHKNGIGLYADMVINHNSGADEEEVNPLDGEKRWTKFNPKSGKFPRDWNCFHPSRYEQVMIEGENFAGFPHLCHRNPVVYTAMFEYARFLIEELGFDGFRFDFVKGFGAWMIGLLSKYRYVKDGKDFMPYVVGEMWSGTEDIDKWLERVNRITDNQIAAFDFPLRYKLKDVCDKPSYDLRNLTDGGAVVMKRPMHAATFVDNHDMGDNAIINDKMMAYSFIMVHEGYPSIFWYDYYNNGLARPLTPNGIDALVNAHHKYAGGDSQILHADPDLYIMQRVGFKDDSVDQPGLIYVLNNLGDKWSGTSVKTKWANQKFAPIAWDGHDTAHPDERTTDADGNSEFPAPPRGFAIYAPV</sequence>
<protein>
    <submittedName>
        <fullName evidence="12">DUF1939 domain-containing protein</fullName>
    </submittedName>
</protein>
<dbReference type="Pfam" id="PF09154">
    <property type="entry name" value="Alpha-amy_C_pro"/>
    <property type="match status" value="1"/>
</dbReference>
<dbReference type="InterPro" id="IPR013776">
    <property type="entry name" value="A-amylase_thermo"/>
</dbReference>
<feature type="domain" description="Glycosyl hydrolase family 13 catalytic" evidence="11">
    <location>
        <begin position="25"/>
        <end position="369"/>
    </location>
</feature>
<keyword evidence="8" id="KW-0106">Calcium</keyword>
<feature type="binding site" evidence="8">
    <location>
        <position position="385"/>
    </location>
    <ligand>
        <name>Ca(2+)</name>
        <dbReference type="ChEBI" id="CHEBI:29108"/>
        <label>3</label>
    </ligand>
</feature>
<dbReference type="InterPro" id="IPR013780">
    <property type="entry name" value="Glyco_hydro_b"/>
</dbReference>
<dbReference type="GO" id="GO:0005509">
    <property type="term" value="F:calcium ion binding"/>
    <property type="evidence" value="ECO:0007669"/>
    <property type="project" value="InterPro"/>
</dbReference>
<dbReference type="KEGG" id="tpsc:RBB77_11235"/>
<dbReference type="CDD" id="cd11314">
    <property type="entry name" value="AmyAc_arch_bac_plant_AmyA"/>
    <property type="match status" value="1"/>
</dbReference>
<comment type="similarity">
    <text evidence="2 9">Belongs to the glycosyl hydrolase 13 family.</text>
</comment>
<evidence type="ECO:0000313" key="12">
    <source>
        <dbReference type="EMBL" id="XCB35442.1"/>
    </source>
</evidence>
<evidence type="ECO:0000256" key="1">
    <source>
        <dbReference type="ARBA" id="ARBA00001913"/>
    </source>
</evidence>
<feature type="compositionally biased region" description="Basic and acidic residues" evidence="10">
    <location>
        <begin position="435"/>
        <end position="448"/>
    </location>
</feature>
<accession>A0AAU7ZX36</accession>
<evidence type="ECO:0000256" key="3">
    <source>
        <dbReference type="ARBA" id="ARBA00022723"/>
    </source>
</evidence>
<dbReference type="InterPro" id="IPR006047">
    <property type="entry name" value="GH13_cat_dom"/>
</dbReference>
<evidence type="ECO:0000256" key="7">
    <source>
        <dbReference type="PIRSR" id="PIRSR001021-1"/>
    </source>
</evidence>
<feature type="active site" description="Nucleophile" evidence="7">
    <location>
        <position position="215"/>
    </location>
</feature>
<dbReference type="PANTHER" id="PTHR43447">
    <property type="entry name" value="ALPHA-AMYLASE"/>
    <property type="match status" value="1"/>
</dbReference>
<dbReference type="SMART" id="SM00642">
    <property type="entry name" value="Aamy"/>
    <property type="match status" value="1"/>
</dbReference>
<reference evidence="12" key="2">
    <citation type="journal article" date="2024" name="Environ. Microbiol.">
        <title>Genome analysis and description of Tunturibacter gen. nov. expands the diversity of Terriglobia in tundra soils.</title>
        <authorList>
            <person name="Messyasz A."/>
            <person name="Mannisto M.K."/>
            <person name="Kerkhof L.J."/>
            <person name="Haggblom M.M."/>
        </authorList>
    </citation>
    <scope>NUCLEOTIDE SEQUENCE</scope>
    <source>
        <strain evidence="12">X5P6</strain>
    </source>
</reference>
<dbReference type="EMBL" id="CP132942">
    <property type="protein sequence ID" value="XCB35442.1"/>
    <property type="molecule type" value="Genomic_DNA"/>
</dbReference>
<evidence type="ECO:0000256" key="9">
    <source>
        <dbReference type="RuleBase" id="RU003615"/>
    </source>
</evidence>
<dbReference type="PIRSF" id="PIRSF001021">
    <property type="entry name" value="Alph-amls_thrmst"/>
    <property type="match status" value="1"/>
</dbReference>
<keyword evidence="6" id="KW-0326">Glycosidase</keyword>